<feature type="transmembrane region" description="Helical" evidence="8">
    <location>
        <begin position="176"/>
        <end position="200"/>
    </location>
</feature>
<evidence type="ECO:0000313" key="11">
    <source>
        <dbReference type="Proteomes" id="UP000177369"/>
    </source>
</evidence>
<feature type="transmembrane region" description="Helical" evidence="8">
    <location>
        <begin position="59"/>
        <end position="85"/>
    </location>
</feature>
<evidence type="ECO:0000256" key="7">
    <source>
        <dbReference type="ARBA" id="ARBA00023136"/>
    </source>
</evidence>
<evidence type="ECO:0000256" key="2">
    <source>
        <dbReference type="ARBA" id="ARBA00022475"/>
    </source>
</evidence>
<feature type="transmembrane region" description="Helical" evidence="8">
    <location>
        <begin position="330"/>
        <end position="353"/>
    </location>
</feature>
<evidence type="ECO:0000256" key="5">
    <source>
        <dbReference type="ARBA" id="ARBA00022984"/>
    </source>
</evidence>
<dbReference type="GO" id="GO:0034204">
    <property type="term" value="P:lipid translocation"/>
    <property type="evidence" value="ECO:0007669"/>
    <property type="project" value="TreeGrafter"/>
</dbReference>
<dbReference type="Pfam" id="PF03023">
    <property type="entry name" value="MurJ"/>
    <property type="match status" value="1"/>
</dbReference>
<keyword evidence="2 8" id="KW-1003">Cell membrane</keyword>
<evidence type="ECO:0000256" key="8">
    <source>
        <dbReference type="HAMAP-Rule" id="MF_02078"/>
    </source>
</evidence>
<organism evidence="10 11">
    <name type="scientific">Candidatus Curtissbacteria bacterium RIFCSPHIGHO2_02_FULL_40_16b</name>
    <dbReference type="NCBI Taxonomy" id="1797714"/>
    <lineage>
        <taxon>Bacteria</taxon>
        <taxon>Candidatus Curtissiibacteriota</taxon>
    </lineage>
</organism>
<evidence type="ECO:0000256" key="1">
    <source>
        <dbReference type="ARBA" id="ARBA00004651"/>
    </source>
</evidence>
<keyword evidence="5 8" id="KW-0573">Peptidoglycan synthesis</keyword>
<dbReference type="PANTHER" id="PTHR47019:SF1">
    <property type="entry name" value="LIPID II FLIPPASE MURJ"/>
    <property type="match status" value="1"/>
</dbReference>
<comment type="similarity">
    <text evidence="8 9">Belongs to the MurJ/MviN family.</text>
</comment>
<dbReference type="InterPro" id="IPR004268">
    <property type="entry name" value="MurJ"/>
</dbReference>
<dbReference type="EMBL" id="MFBD01000018">
    <property type="protein sequence ID" value="OGD88753.1"/>
    <property type="molecule type" value="Genomic_DNA"/>
</dbReference>
<dbReference type="GO" id="GO:0009252">
    <property type="term" value="P:peptidoglycan biosynthetic process"/>
    <property type="evidence" value="ECO:0007669"/>
    <property type="project" value="UniProtKB-UniRule"/>
</dbReference>
<keyword evidence="6 8" id="KW-1133">Transmembrane helix</keyword>
<name>A0A1F5GA43_9BACT</name>
<comment type="subcellular location">
    <subcellularLocation>
        <location evidence="1 8">Cell membrane</location>
        <topology evidence="1 8">Multi-pass membrane protein</topology>
    </subcellularLocation>
</comment>
<gene>
    <name evidence="8" type="primary">murJ</name>
    <name evidence="10" type="ORF">A3D04_04315</name>
</gene>
<evidence type="ECO:0000256" key="3">
    <source>
        <dbReference type="ARBA" id="ARBA00022692"/>
    </source>
</evidence>
<accession>A0A1F5GA43</accession>
<comment type="caution">
    <text evidence="10">The sequence shown here is derived from an EMBL/GenBank/DDBJ whole genome shotgun (WGS) entry which is preliminary data.</text>
</comment>
<proteinExistence type="inferred from homology"/>
<feature type="transmembrane region" description="Helical" evidence="8">
    <location>
        <begin position="426"/>
        <end position="447"/>
    </location>
</feature>
<evidence type="ECO:0000256" key="6">
    <source>
        <dbReference type="ARBA" id="ARBA00022989"/>
    </source>
</evidence>
<dbReference type="GO" id="GO:0005886">
    <property type="term" value="C:plasma membrane"/>
    <property type="evidence" value="ECO:0007669"/>
    <property type="project" value="UniProtKB-SubCell"/>
</dbReference>
<keyword evidence="7 8" id="KW-0472">Membrane</keyword>
<feature type="transmembrane region" description="Helical" evidence="8">
    <location>
        <begin position="264"/>
        <end position="283"/>
    </location>
</feature>
<keyword evidence="8 9" id="KW-0813">Transport</keyword>
<dbReference type="PANTHER" id="PTHR47019">
    <property type="entry name" value="LIPID II FLIPPASE MURJ"/>
    <property type="match status" value="1"/>
</dbReference>
<feature type="transmembrane region" description="Helical" evidence="8">
    <location>
        <begin position="151"/>
        <end position="169"/>
    </location>
</feature>
<feature type="transmembrane region" description="Helical" evidence="8">
    <location>
        <begin position="459"/>
        <end position="479"/>
    </location>
</feature>
<sequence length="556" mass="61588">MISIFKNGANIFRRKQEDILSAAFLIAVSVAISRVLGLIRYRLLAAYFGEDIKLLDSFIAASILPDAIFEVLIFGTIALAFIPIFSQYLSRDKLEQAWKLSSTMITISLVIFAIFTIIIMIFASPIATLIAPGLIDKDPNTQVLIARLLRIMLLAQLFFVVSIFLTGILQSFQRFLIPAVASIFYNLGIIISIIFLSPVIGIHAPAFGMILGALLHMVVQLPLVFYLGFKFRFSFDLKNKDVREMFLLMWPRSITLGLTRLSEIINIALASIAAIGSIVAFNFAQVLQLVPIAFFAAPISQAALPTLSIHHHGGKKEEFKKLFSESFHQILFLILPAAAILAILRVPAVRLVFGARELPWEITVLTGRVLIAFSIGIAAQSISLLLTRSFYALKDSTTPVKVSVVAIGTNIALSIILVFILKLSIIWLAAAYSIGQILNALGLLFFLHKKVGGFDFNTFFVPPIKMGIITIITAISLYIPMKLLDQLVFDTTRTVGLILLTTIATLSGLTVYIILSYLFKIDQLIIFTHFLKRVMTWPSKLKRPPITSIDAQDQTP</sequence>
<dbReference type="GO" id="GO:0008360">
    <property type="term" value="P:regulation of cell shape"/>
    <property type="evidence" value="ECO:0007669"/>
    <property type="project" value="UniProtKB-UniRule"/>
</dbReference>
<feature type="transmembrane region" description="Helical" evidence="8">
    <location>
        <begin position="398"/>
        <end position="420"/>
    </location>
</feature>
<feature type="transmembrane region" description="Helical" evidence="8">
    <location>
        <begin position="206"/>
        <end position="229"/>
    </location>
</feature>
<evidence type="ECO:0000256" key="4">
    <source>
        <dbReference type="ARBA" id="ARBA00022960"/>
    </source>
</evidence>
<keyword evidence="3 8" id="KW-0812">Transmembrane</keyword>
<feature type="transmembrane region" description="Helical" evidence="8">
    <location>
        <begin position="106"/>
        <end position="131"/>
    </location>
</feature>
<dbReference type="InterPro" id="IPR051050">
    <property type="entry name" value="Lipid_II_flippase_MurJ/MviN"/>
</dbReference>
<dbReference type="GO" id="GO:0015648">
    <property type="term" value="F:lipid-linked peptidoglycan transporter activity"/>
    <property type="evidence" value="ECO:0007669"/>
    <property type="project" value="UniProtKB-UniRule"/>
</dbReference>
<dbReference type="PRINTS" id="PR01806">
    <property type="entry name" value="VIRFACTRMVIN"/>
</dbReference>
<dbReference type="GO" id="GO:0071555">
    <property type="term" value="P:cell wall organization"/>
    <property type="evidence" value="ECO:0007669"/>
    <property type="project" value="UniProtKB-UniRule"/>
</dbReference>
<dbReference type="PIRSF" id="PIRSF002869">
    <property type="entry name" value="MviN"/>
    <property type="match status" value="1"/>
</dbReference>
<feature type="transmembrane region" description="Helical" evidence="8">
    <location>
        <begin position="365"/>
        <end position="386"/>
    </location>
</feature>
<keyword evidence="4 8" id="KW-0133">Cell shape</keyword>
<protein>
    <recommendedName>
        <fullName evidence="8">Probable lipid II flippase MurJ</fullName>
    </recommendedName>
</protein>
<dbReference type="Proteomes" id="UP000177369">
    <property type="component" value="Unassembled WGS sequence"/>
</dbReference>
<dbReference type="STRING" id="1797714.A3D04_04315"/>
<dbReference type="UniPathway" id="UPA00219"/>
<feature type="transmembrane region" description="Helical" evidence="8">
    <location>
        <begin position="20"/>
        <end position="39"/>
    </location>
</feature>
<dbReference type="NCBIfam" id="TIGR01695">
    <property type="entry name" value="murJ_mviN"/>
    <property type="match status" value="1"/>
</dbReference>
<dbReference type="HAMAP" id="MF_02078">
    <property type="entry name" value="MurJ_MviN"/>
    <property type="match status" value="1"/>
</dbReference>
<comment type="pathway">
    <text evidence="8">Cell wall biogenesis; peptidoglycan biosynthesis.</text>
</comment>
<reference evidence="10 11" key="1">
    <citation type="journal article" date="2016" name="Nat. Commun.">
        <title>Thousands of microbial genomes shed light on interconnected biogeochemical processes in an aquifer system.</title>
        <authorList>
            <person name="Anantharaman K."/>
            <person name="Brown C.T."/>
            <person name="Hug L.A."/>
            <person name="Sharon I."/>
            <person name="Castelle C.J."/>
            <person name="Probst A.J."/>
            <person name="Thomas B.C."/>
            <person name="Singh A."/>
            <person name="Wilkins M.J."/>
            <person name="Karaoz U."/>
            <person name="Brodie E.L."/>
            <person name="Williams K.H."/>
            <person name="Hubbard S.S."/>
            <person name="Banfield J.F."/>
        </authorList>
    </citation>
    <scope>NUCLEOTIDE SEQUENCE [LARGE SCALE GENOMIC DNA]</scope>
</reference>
<keyword evidence="8 9" id="KW-0961">Cell wall biogenesis/degradation</keyword>
<dbReference type="AlphaFoldDB" id="A0A1F5GA43"/>
<feature type="transmembrane region" description="Helical" evidence="8">
    <location>
        <begin position="494"/>
        <end position="519"/>
    </location>
</feature>
<evidence type="ECO:0000256" key="9">
    <source>
        <dbReference type="PIRNR" id="PIRNR002869"/>
    </source>
</evidence>
<comment type="function">
    <text evidence="8 9">Involved in peptidoglycan biosynthesis. Transports lipid-linked peptidoglycan precursors from the inner to the outer leaflet of the cytoplasmic membrane.</text>
</comment>
<feature type="transmembrane region" description="Helical" evidence="8">
    <location>
        <begin position="289"/>
        <end position="309"/>
    </location>
</feature>
<dbReference type="CDD" id="cd13123">
    <property type="entry name" value="MATE_MurJ_like"/>
    <property type="match status" value="1"/>
</dbReference>
<evidence type="ECO:0000313" key="10">
    <source>
        <dbReference type="EMBL" id="OGD88753.1"/>
    </source>
</evidence>